<evidence type="ECO:0000313" key="1">
    <source>
        <dbReference type="EMBL" id="JAH82282.1"/>
    </source>
</evidence>
<name>A0A0E9VW74_ANGAN</name>
<accession>A0A0E9VW74</accession>
<reference evidence="1" key="2">
    <citation type="journal article" date="2015" name="Fish Shellfish Immunol.">
        <title>Early steps in the European eel (Anguilla anguilla)-Vibrio vulnificus interaction in the gills: Role of the RtxA13 toxin.</title>
        <authorList>
            <person name="Callol A."/>
            <person name="Pajuelo D."/>
            <person name="Ebbesson L."/>
            <person name="Teles M."/>
            <person name="MacKenzie S."/>
            <person name="Amaro C."/>
        </authorList>
    </citation>
    <scope>NUCLEOTIDE SEQUENCE</scope>
</reference>
<organism evidence="1">
    <name type="scientific">Anguilla anguilla</name>
    <name type="common">European freshwater eel</name>
    <name type="synonym">Muraena anguilla</name>
    <dbReference type="NCBI Taxonomy" id="7936"/>
    <lineage>
        <taxon>Eukaryota</taxon>
        <taxon>Metazoa</taxon>
        <taxon>Chordata</taxon>
        <taxon>Craniata</taxon>
        <taxon>Vertebrata</taxon>
        <taxon>Euteleostomi</taxon>
        <taxon>Actinopterygii</taxon>
        <taxon>Neopterygii</taxon>
        <taxon>Teleostei</taxon>
        <taxon>Anguilliformes</taxon>
        <taxon>Anguillidae</taxon>
        <taxon>Anguilla</taxon>
    </lineage>
</organism>
<dbReference type="AlphaFoldDB" id="A0A0E9VW74"/>
<protein>
    <submittedName>
        <fullName evidence="1">Uncharacterized protein</fullName>
    </submittedName>
</protein>
<proteinExistence type="predicted"/>
<reference evidence="1" key="1">
    <citation type="submission" date="2014-11" db="EMBL/GenBank/DDBJ databases">
        <authorList>
            <person name="Amaro Gonzalez C."/>
        </authorList>
    </citation>
    <scope>NUCLEOTIDE SEQUENCE</scope>
</reference>
<dbReference type="EMBL" id="GBXM01026295">
    <property type="protein sequence ID" value="JAH82282.1"/>
    <property type="molecule type" value="Transcribed_RNA"/>
</dbReference>
<sequence length="75" mass="8637">MRIKLTDRLRVSTEPLAPKLVLIPFRNKAVRSDQRPALNRMSSLRTDDAYRHLAHYNDAVTRSINCTSVPKKIGY</sequence>